<evidence type="ECO:0000313" key="17">
    <source>
        <dbReference type="EMBL" id="EDL89500.1"/>
    </source>
</evidence>
<evidence type="ECO:0000256" key="13">
    <source>
        <dbReference type="PROSITE-ProRule" id="PRU00146"/>
    </source>
</evidence>
<feature type="domain" description="PHD-type" evidence="15">
    <location>
        <begin position="5"/>
        <end position="56"/>
    </location>
</feature>
<dbReference type="InterPro" id="IPR050690">
    <property type="entry name" value="JHDM1_Histone_Demethylase"/>
</dbReference>
<feature type="compositionally biased region" description="Basic and acidic residues" evidence="14">
    <location>
        <begin position="488"/>
        <end position="497"/>
    </location>
</feature>
<organism evidence="17 18">
    <name type="scientific">Rattus norvegicus</name>
    <name type="common">Rat</name>
    <dbReference type="NCBI Taxonomy" id="10116"/>
    <lineage>
        <taxon>Eukaryota</taxon>
        <taxon>Metazoa</taxon>
        <taxon>Chordata</taxon>
        <taxon>Craniata</taxon>
        <taxon>Vertebrata</taxon>
        <taxon>Euteleostomi</taxon>
        <taxon>Mammalia</taxon>
        <taxon>Eutheria</taxon>
        <taxon>Euarchontoglires</taxon>
        <taxon>Glires</taxon>
        <taxon>Rodentia</taxon>
        <taxon>Myomorpha</taxon>
        <taxon>Muroidea</taxon>
        <taxon>Muridae</taxon>
        <taxon>Murinae</taxon>
        <taxon>Rattus</taxon>
    </lineage>
</organism>
<dbReference type="GO" id="GO:0051213">
    <property type="term" value="F:dioxygenase activity"/>
    <property type="evidence" value="ECO:0007669"/>
    <property type="project" value="UniProtKB-KW"/>
</dbReference>
<feature type="compositionally biased region" description="Low complexity" evidence="14">
    <location>
        <begin position="471"/>
        <end position="487"/>
    </location>
</feature>
<dbReference type="GeneID" id="299557"/>
<dbReference type="PROSITE" id="PS50016">
    <property type="entry name" value="ZF_PHD_2"/>
    <property type="match status" value="1"/>
</dbReference>
<sequence>MALVPVYCLCRQPYNVNHFMIECDLCQDWFHGSCVGIEEEKAVDIDIYHCPDCEVIYGPSIMKKWPASSKEHEALKREPVKTGSPIFIHQLQGKTFDSSDEVILKPTGSQLTVEFLEESSFSIPILVLKKNGLGMTLPPTSFTVRDVEQYVGSDREIDVIDVACQASSKMMLGDFVKYYYSRRREKVFNVINLEFSNTRLSNTVEMPKIVRKLSWVENLWPEECGFERPTVQKYCLMSVQNSYTDFHIEFGGTSIWYHVLKGEKIFYLIHPTDANLTLFKCWSNSSNQKEMFFGDQVDKCYKCSVKQGQTLFIPTGWIYAVLTPVDCLAFGGNFLHSLNIEMQLKAYETEKHLSTAHLFKFPSFETICWHVGKHMLDIFEGLRENGRYPAPYLVRGGKALNLAFQAWTRKEVLPDHEDEIPKTVQTVQLIEDLAREICLVEDTSQQSIPKTSTIFGLQQHHTNPSSLNRQTHSTSVSTSTLSLPSKSGSEKKSPKYKDIFKKEEQTSKERPTLGPNDQHSCNFMDLNNHQELKVGFSQNVECNITSTCLNDSDDDSKFDKVCDGNESLVPLLMANGSTKRVKSLSNSWRAKITKKEDKSKLVEEKKMGDKFDLDTNDELQTEKRLGKVKDSLVVRSKIPPNLPHVKFCSHQNQSCEPGETEIDIVENYKIDEGMMEGVEGKLKNGGESDGILDLLKARKQVGGPGYVVLTDAPDYSSSKENTQDTVFMAELQSSSPSPAPSTLHTLWSGGQDQGYESSSSGLGTVFNSPVSQQTRRKWPIKRLTYWRTESEEENACVDEQDGLGACFKQVKYIYLSLESDDDDDDDNDDDDDSVLRSLSKKRKVSDNVPWIPRTGEIQTLLEQDHPVLEGTSIEIGLATAATKLSQQVNNMKLTLISPGKKTASKQRQSDLNPCPQTSAFLLLDP</sequence>
<keyword evidence="5" id="KW-0862">Zinc</keyword>
<comment type="subcellular location">
    <subcellularLocation>
        <location evidence="1">Nucleus</location>
    </subcellularLocation>
</comment>
<evidence type="ECO:0000313" key="18">
    <source>
        <dbReference type="Proteomes" id="UP000234681"/>
    </source>
</evidence>
<dbReference type="PROSITE" id="PS01359">
    <property type="entry name" value="ZF_PHD_1"/>
    <property type="match status" value="1"/>
</dbReference>
<name>A6K980_RAT</name>
<evidence type="ECO:0000256" key="10">
    <source>
        <dbReference type="ARBA" id="ARBA00023015"/>
    </source>
</evidence>
<keyword evidence="12" id="KW-0539">Nucleus</keyword>
<evidence type="ECO:0000256" key="12">
    <source>
        <dbReference type="ARBA" id="ARBA00023242"/>
    </source>
</evidence>
<dbReference type="Pfam" id="PF00628">
    <property type="entry name" value="PHD"/>
    <property type="match status" value="1"/>
</dbReference>
<evidence type="ECO:0000256" key="11">
    <source>
        <dbReference type="ARBA" id="ARBA00023163"/>
    </source>
</evidence>
<gene>
    <name evidence="19" type="primary">Phf8l</name>
    <name evidence="17" type="ORF">rCG_29317</name>
</gene>
<dbReference type="RefSeq" id="NP_001100235.2">
    <property type="nucleotide sequence ID" value="NM_001106765.2"/>
</dbReference>
<protein>
    <submittedName>
        <fullName evidence="17">RCG29317</fullName>
    </submittedName>
</protein>
<dbReference type="InterPro" id="IPR011011">
    <property type="entry name" value="Znf_FYVE_PHD"/>
</dbReference>
<dbReference type="CDD" id="cd15554">
    <property type="entry name" value="PHD_PHF2_like"/>
    <property type="match status" value="1"/>
</dbReference>
<evidence type="ECO:0000256" key="9">
    <source>
        <dbReference type="ARBA" id="ARBA00023004"/>
    </source>
</evidence>
<keyword evidence="6" id="KW-0156">Chromatin regulator</keyword>
<comment type="similarity">
    <text evidence="2">Belongs to the JHDM1 histone demethylase family. JHDM1D subfamily.</text>
</comment>
<feature type="compositionally biased region" description="Polar residues" evidence="14">
    <location>
        <begin position="905"/>
        <end position="919"/>
    </location>
</feature>
<feature type="domain" description="JmjC" evidence="16">
    <location>
        <begin position="195"/>
        <end position="351"/>
    </location>
</feature>
<dbReference type="InterPro" id="IPR019787">
    <property type="entry name" value="Znf_PHD-finger"/>
</dbReference>
<dbReference type="EMBL" id="CH474029">
    <property type="protein sequence ID" value="EDL89500.1"/>
    <property type="molecule type" value="Genomic_DNA"/>
</dbReference>
<evidence type="ECO:0000256" key="5">
    <source>
        <dbReference type="ARBA" id="ARBA00022833"/>
    </source>
</evidence>
<dbReference type="InterPro" id="IPR003347">
    <property type="entry name" value="JmjC_dom"/>
</dbReference>
<dbReference type="PROSITE" id="PS51184">
    <property type="entry name" value="JMJC"/>
    <property type="match status" value="1"/>
</dbReference>
<dbReference type="KEGG" id="rno:299557"/>
<dbReference type="GO" id="GO:0005634">
    <property type="term" value="C:nucleus"/>
    <property type="evidence" value="ECO:0007669"/>
    <property type="project" value="UniProtKB-SubCell"/>
</dbReference>
<reference evidence="18" key="1">
    <citation type="submission" date="2005-09" db="EMBL/GenBank/DDBJ databases">
        <authorList>
            <person name="Mural R.J."/>
            <person name="Li P.W."/>
            <person name="Adams M.D."/>
            <person name="Amanatides P.G."/>
            <person name="Baden-Tillson H."/>
            <person name="Barnstead M."/>
            <person name="Chin S.H."/>
            <person name="Dew I."/>
            <person name="Evans C.A."/>
            <person name="Ferriera S."/>
            <person name="Flanigan M."/>
            <person name="Fosler C."/>
            <person name="Glodek A."/>
            <person name="Gu Z."/>
            <person name="Holt R.A."/>
            <person name="Jennings D."/>
            <person name="Kraft C.L."/>
            <person name="Lu F."/>
            <person name="Nguyen T."/>
            <person name="Nusskern D.R."/>
            <person name="Pfannkoch C.M."/>
            <person name="Sitter C."/>
            <person name="Sutton G.G."/>
            <person name="Venter J.C."/>
            <person name="Wang Z."/>
            <person name="Woodage T."/>
            <person name="Zheng X.H."/>
            <person name="Zhong F."/>
        </authorList>
    </citation>
    <scope>NUCLEOTIDE SEQUENCE [LARGE SCALE GENOMIC DNA]</scope>
    <source>
        <strain>BN</strain>
        <strain evidence="18">Sprague-Dawley</strain>
    </source>
</reference>
<feature type="region of interest" description="Disordered" evidence="14">
    <location>
        <begin position="899"/>
        <end position="925"/>
    </location>
</feature>
<evidence type="ECO:0000256" key="14">
    <source>
        <dbReference type="SAM" id="MobiDB-lite"/>
    </source>
</evidence>
<dbReference type="SMART" id="SM00558">
    <property type="entry name" value="JmjC"/>
    <property type="match status" value="1"/>
</dbReference>
<keyword evidence="7" id="KW-0223">Dioxygenase</keyword>
<keyword evidence="3" id="KW-0479">Metal-binding</keyword>
<evidence type="ECO:0000256" key="4">
    <source>
        <dbReference type="ARBA" id="ARBA00022771"/>
    </source>
</evidence>
<proteinExistence type="inferred from homology"/>
<dbReference type="InterPro" id="IPR041070">
    <property type="entry name" value="JHD"/>
</dbReference>
<evidence type="ECO:0000256" key="2">
    <source>
        <dbReference type="ARBA" id="ARBA00006942"/>
    </source>
</evidence>
<keyword evidence="11" id="KW-0804">Transcription</keyword>
<evidence type="ECO:0000256" key="6">
    <source>
        <dbReference type="ARBA" id="ARBA00022853"/>
    </source>
</evidence>
<dbReference type="Pfam" id="PF17811">
    <property type="entry name" value="JHD"/>
    <property type="match status" value="1"/>
</dbReference>
<dbReference type="SUPFAM" id="SSF57903">
    <property type="entry name" value="FYVE/PHD zinc finger"/>
    <property type="match status" value="1"/>
</dbReference>
<dbReference type="RGD" id="1310212">
    <property type="gene designation" value="Phf8l"/>
</dbReference>
<dbReference type="InterPro" id="IPR001965">
    <property type="entry name" value="Znf_PHD"/>
</dbReference>
<dbReference type="AlphaFoldDB" id="A6K980"/>
<keyword evidence="10" id="KW-0805">Transcription regulation</keyword>
<dbReference type="PANTHER" id="PTHR23123">
    <property type="entry name" value="PHD/F-BOX CONTAINING PROTEIN"/>
    <property type="match status" value="1"/>
</dbReference>
<evidence type="ECO:0000256" key="7">
    <source>
        <dbReference type="ARBA" id="ARBA00022964"/>
    </source>
</evidence>
<evidence type="ECO:0000256" key="8">
    <source>
        <dbReference type="ARBA" id="ARBA00023002"/>
    </source>
</evidence>
<evidence type="ECO:0000259" key="16">
    <source>
        <dbReference type="PROSITE" id="PS51184"/>
    </source>
</evidence>
<dbReference type="Pfam" id="PF02373">
    <property type="entry name" value="JmjC"/>
    <property type="match status" value="1"/>
</dbReference>
<keyword evidence="8" id="KW-0560">Oxidoreductase</keyword>
<dbReference type="AGR" id="RGD:1310212"/>
<feature type="compositionally biased region" description="Polar residues" evidence="14">
    <location>
        <begin position="460"/>
        <end position="470"/>
    </location>
</feature>
<feature type="region of interest" description="Disordered" evidence="14">
    <location>
        <begin position="460"/>
        <end position="497"/>
    </location>
</feature>
<evidence type="ECO:0000256" key="1">
    <source>
        <dbReference type="ARBA" id="ARBA00004123"/>
    </source>
</evidence>
<dbReference type="InterPro" id="IPR019786">
    <property type="entry name" value="Zinc_finger_PHD-type_CS"/>
</dbReference>
<accession>A6K980</accession>
<evidence type="ECO:0000256" key="3">
    <source>
        <dbReference type="ARBA" id="ARBA00022723"/>
    </source>
</evidence>
<dbReference type="CTD" id="74042"/>
<dbReference type="SUPFAM" id="SSF51197">
    <property type="entry name" value="Clavaminate synthase-like"/>
    <property type="match status" value="1"/>
</dbReference>
<evidence type="ECO:0000313" key="19">
    <source>
        <dbReference type="RGD" id="1310212"/>
    </source>
</evidence>
<dbReference type="Gene3D" id="2.60.120.650">
    <property type="entry name" value="Cupin"/>
    <property type="match status" value="1"/>
</dbReference>
<dbReference type="Gene3D" id="1.20.58.1360">
    <property type="match status" value="1"/>
</dbReference>
<dbReference type="Proteomes" id="UP000234681">
    <property type="component" value="Chromosome 7"/>
</dbReference>
<dbReference type="GO" id="GO:0008270">
    <property type="term" value="F:zinc ion binding"/>
    <property type="evidence" value="ECO:0007669"/>
    <property type="project" value="UniProtKB-KW"/>
</dbReference>
<keyword evidence="4 13" id="KW-0863">Zinc-finger</keyword>
<keyword evidence="9" id="KW-0408">Iron</keyword>
<evidence type="ECO:0000259" key="15">
    <source>
        <dbReference type="PROSITE" id="PS50016"/>
    </source>
</evidence>
<dbReference type="SMART" id="SM00249">
    <property type="entry name" value="PHD"/>
    <property type="match status" value="1"/>
</dbReference>
<dbReference type="FunFam" id="3.30.40.10:FF:000193">
    <property type="entry name" value="lysine-specific demethylase PHF2 isoform X1"/>
    <property type="match status" value="1"/>
</dbReference>
<dbReference type="GO" id="GO:0032452">
    <property type="term" value="F:histone demethylase activity"/>
    <property type="evidence" value="ECO:0007669"/>
    <property type="project" value="UniProtKB-ARBA"/>
</dbReference>